<organism evidence="1 2">
    <name type="scientific">Danxiaibacter flavus</name>
    <dbReference type="NCBI Taxonomy" id="3049108"/>
    <lineage>
        <taxon>Bacteria</taxon>
        <taxon>Pseudomonadati</taxon>
        <taxon>Bacteroidota</taxon>
        <taxon>Chitinophagia</taxon>
        <taxon>Chitinophagales</taxon>
        <taxon>Chitinophagaceae</taxon>
        <taxon>Danxiaibacter</taxon>
    </lineage>
</organism>
<keyword evidence="2" id="KW-1185">Reference proteome</keyword>
<gene>
    <name evidence="1" type="ORF">QTN47_12780</name>
</gene>
<protein>
    <submittedName>
        <fullName evidence="1">Uncharacterized protein</fullName>
    </submittedName>
</protein>
<accession>A0ABV3ZFU2</accession>
<comment type="caution">
    <text evidence="1">The sequence shown here is derived from an EMBL/GenBank/DDBJ whole genome shotgun (WGS) entry which is preliminary data.</text>
</comment>
<dbReference type="EMBL" id="JAULBC010000004">
    <property type="protein sequence ID" value="MEX6688380.1"/>
    <property type="molecule type" value="Genomic_DNA"/>
</dbReference>
<reference evidence="1 2" key="1">
    <citation type="submission" date="2023-07" db="EMBL/GenBank/DDBJ databases">
        <authorList>
            <person name="Lian W.-H."/>
        </authorList>
    </citation>
    <scope>NUCLEOTIDE SEQUENCE [LARGE SCALE GENOMIC DNA]</scope>
    <source>
        <strain evidence="1 2">SYSU DXS3180</strain>
    </source>
</reference>
<name>A0ABV3ZFU2_9BACT</name>
<proteinExistence type="predicted"/>
<evidence type="ECO:0000313" key="2">
    <source>
        <dbReference type="Proteomes" id="UP001560573"/>
    </source>
</evidence>
<dbReference type="Proteomes" id="UP001560573">
    <property type="component" value="Unassembled WGS sequence"/>
</dbReference>
<dbReference type="RefSeq" id="WP_369329791.1">
    <property type="nucleotide sequence ID" value="NZ_JAULBC010000004.1"/>
</dbReference>
<sequence length="186" mass="21744">MLRKTSAILLLTIFCFNLFGYRVVFEYFQHKADRQLVDQLDRNEYSEEDLITLSVPLSLPYQTNWKEFERVDGEIEVNGKIYKYVKRKVANGEMVLKCLPDHQKMRLESARDDFFKYANDFVQSNSKKSGDSKPTTFKLVIPDYDAFQQVFFTSIPAELTAYLISRDTFFAPQPTSKLHGQPPEWA</sequence>
<evidence type="ECO:0000313" key="1">
    <source>
        <dbReference type="EMBL" id="MEX6688380.1"/>
    </source>
</evidence>